<dbReference type="EMBL" id="VIEB01000189">
    <property type="protein sequence ID" value="TQE01745.1"/>
    <property type="molecule type" value="Genomic_DNA"/>
</dbReference>
<gene>
    <name evidence="1" type="ORF">C1H46_012689</name>
</gene>
<evidence type="ECO:0000313" key="1">
    <source>
        <dbReference type="EMBL" id="TQE01745.1"/>
    </source>
</evidence>
<reference evidence="1 2" key="1">
    <citation type="journal article" date="2019" name="G3 (Bethesda)">
        <title>Sequencing of a Wild Apple (Malus baccata) Genome Unravels the Differences Between Cultivated and Wild Apple Species Regarding Disease Resistance and Cold Tolerance.</title>
        <authorList>
            <person name="Chen X."/>
        </authorList>
    </citation>
    <scope>NUCLEOTIDE SEQUENCE [LARGE SCALE GENOMIC DNA]</scope>
    <source>
        <strain evidence="2">cv. Shandingzi</strain>
        <tissue evidence="1">Leaves</tissue>
    </source>
</reference>
<dbReference type="Proteomes" id="UP000315295">
    <property type="component" value="Unassembled WGS sequence"/>
</dbReference>
<organism evidence="1 2">
    <name type="scientific">Malus baccata</name>
    <name type="common">Siberian crab apple</name>
    <name type="synonym">Pyrus baccata</name>
    <dbReference type="NCBI Taxonomy" id="106549"/>
    <lineage>
        <taxon>Eukaryota</taxon>
        <taxon>Viridiplantae</taxon>
        <taxon>Streptophyta</taxon>
        <taxon>Embryophyta</taxon>
        <taxon>Tracheophyta</taxon>
        <taxon>Spermatophyta</taxon>
        <taxon>Magnoliopsida</taxon>
        <taxon>eudicotyledons</taxon>
        <taxon>Gunneridae</taxon>
        <taxon>Pentapetalae</taxon>
        <taxon>rosids</taxon>
        <taxon>fabids</taxon>
        <taxon>Rosales</taxon>
        <taxon>Rosaceae</taxon>
        <taxon>Amygdaloideae</taxon>
        <taxon>Maleae</taxon>
        <taxon>Malus</taxon>
    </lineage>
</organism>
<accession>A0A540MSH3</accession>
<dbReference type="AlphaFoldDB" id="A0A540MSH3"/>
<keyword evidence="2" id="KW-1185">Reference proteome</keyword>
<protein>
    <submittedName>
        <fullName evidence="1">Uncharacterized protein</fullName>
    </submittedName>
</protein>
<name>A0A540MSH3_MALBA</name>
<evidence type="ECO:0000313" key="2">
    <source>
        <dbReference type="Proteomes" id="UP000315295"/>
    </source>
</evidence>
<comment type="caution">
    <text evidence="1">The sequence shown here is derived from an EMBL/GenBank/DDBJ whole genome shotgun (WGS) entry which is preliminary data.</text>
</comment>
<proteinExistence type="predicted"/>
<sequence>MATRSQMKEVRDFEWLINKLKVLMDLDKETMNLKDDSEVEACTPFQRFKQITTRHFKG</sequence>